<gene>
    <name evidence="2" type="ORF">PPACK8108_LOCUS9870</name>
</gene>
<evidence type="ECO:0000313" key="3">
    <source>
        <dbReference type="Proteomes" id="UP001153365"/>
    </source>
</evidence>
<organism evidence="2 3">
    <name type="scientific">Phakopsora pachyrhizi</name>
    <name type="common">Asian soybean rust disease fungus</name>
    <dbReference type="NCBI Taxonomy" id="170000"/>
    <lineage>
        <taxon>Eukaryota</taxon>
        <taxon>Fungi</taxon>
        <taxon>Dikarya</taxon>
        <taxon>Basidiomycota</taxon>
        <taxon>Pucciniomycotina</taxon>
        <taxon>Pucciniomycetes</taxon>
        <taxon>Pucciniales</taxon>
        <taxon>Phakopsoraceae</taxon>
        <taxon>Phakopsora</taxon>
    </lineage>
</organism>
<evidence type="ECO:0008006" key="4">
    <source>
        <dbReference type="Google" id="ProtNLM"/>
    </source>
</evidence>
<proteinExistence type="predicted"/>
<comment type="caution">
    <text evidence="2">The sequence shown here is derived from an EMBL/GenBank/DDBJ whole genome shotgun (WGS) entry which is preliminary data.</text>
</comment>
<feature type="chain" id="PRO_5043740177" description="Secreted protein" evidence="1">
    <location>
        <begin position="19"/>
        <end position="93"/>
    </location>
</feature>
<keyword evidence="1" id="KW-0732">Signal</keyword>
<protein>
    <recommendedName>
        <fullName evidence="4">Secreted protein</fullName>
    </recommendedName>
</protein>
<dbReference type="EMBL" id="CALTRL010002170">
    <property type="protein sequence ID" value="CAH7674929.1"/>
    <property type="molecule type" value="Genomic_DNA"/>
</dbReference>
<dbReference type="AlphaFoldDB" id="A0AAV0AXY3"/>
<evidence type="ECO:0000313" key="2">
    <source>
        <dbReference type="EMBL" id="CAH7674929.1"/>
    </source>
</evidence>
<reference evidence="2" key="1">
    <citation type="submission" date="2022-06" db="EMBL/GenBank/DDBJ databases">
        <authorList>
            <consortium name="SYNGENTA / RWTH Aachen University"/>
        </authorList>
    </citation>
    <scope>NUCLEOTIDE SEQUENCE</scope>
</reference>
<name>A0AAV0AXY3_PHAPC</name>
<dbReference type="Proteomes" id="UP001153365">
    <property type="component" value="Unassembled WGS sequence"/>
</dbReference>
<sequence length="93" mass="10484">MIIHLCGTVLLLLRDTDTGVVYAEYPQTGEIQRCSTVLLTEPPTTGRLQLLSLCVHHRWQCIQPDTLGTRDTPTDFCHCQYKITQSQLQPNTG</sequence>
<keyword evidence="3" id="KW-1185">Reference proteome</keyword>
<accession>A0AAV0AXY3</accession>
<evidence type="ECO:0000256" key="1">
    <source>
        <dbReference type="SAM" id="SignalP"/>
    </source>
</evidence>
<feature type="signal peptide" evidence="1">
    <location>
        <begin position="1"/>
        <end position="18"/>
    </location>
</feature>